<dbReference type="InterPro" id="IPR045155">
    <property type="entry name" value="Beta-lactam_cat"/>
</dbReference>
<reference evidence="4" key="1">
    <citation type="submission" date="2024-05" db="EMBL/GenBank/DDBJ databases">
        <title>30 novel species of actinomycetes from the DSMZ collection.</title>
        <authorList>
            <person name="Nouioui I."/>
        </authorList>
    </citation>
    <scope>NUCLEOTIDE SEQUENCE</scope>
    <source>
        <strain evidence="4">DSM 41529</strain>
    </source>
</reference>
<feature type="region of interest" description="Disordered" evidence="1">
    <location>
        <begin position="53"/>
        <end position="99"/>
    </location>
</feature>
<gene>
    <name evidence="4" type="ORF">RND15_21150</name>
</gene>
<comment type="caution">
    <text evidence="4">The sequence shown here is derived from an EMBL/GenBank/DDBJ whole genome shotgun (WGS) entry which is preliminary data.</text>
</comment>
<accession>A0ABU2XJD0</accession>
<dbReference type="PANTHER" id="PTHR35333">
    <property type="entry name" value="BETA-LACTAMASE"/>
    <property type="match status" value="1"/>
</dbReference>
<evidence type="ECO:0000313" key="5">
    <source>
        <dbReference type="Proteomes" id="UP001180754"/>
    </source>
</evidence>
<dbReference type="SUPFAM" id="SSF56601">
    <property type="entry name" value="beta-lactamase/transpeptidase-like"/>
    <property type="match status" value="1"/>
</dbReference>
<evidence type="ECO:0000259" key="3">
    <source>
        <dbReference type="Pfam" id="PF13354"/>
    </source>
</evidence>
<name>A0ABU2XJD0_9ACTN</name>
<dbReference type="PANTHER" id="PTHR35333:SF3">
    <property type="entry name" value="BETA-LACTAMASE-TYPE TRANSPEPTIDASE FOLD CONTAINING PROTEIN"/>
    <property type="match status" value="1"/>
</dbReference>
<keyword evidence="2" id="KW-1133">Transmembrane helix</keyword>
<evidence type="ECO:0000256" key="1">
    <source>
        <dbReference type="SAM" id="MobiDB-lite"/>
    </source>
</evidence>
<dbReference type="Proteomes" id="UP001180754">
    <property type="component" value="Unassembled WGS sequence"/>
</dbReference>
<dbReference type="Gene3D" id="3.40.710.10">
    <property type="entry name" value="DD-peptidase/beta-lactamase superfamily"/>
    <property type="match status" value="1"/>
</dbReference>
<proteinExistence type="predicted"/>
<dbReference type="InterPro" id="IPR000871">
    <property type="entry name" value="Beta-lactam_class-A"/>
</dbReference>
<keyword evidence="5" id="KW-1185">Reference proteome</keyword>
<dbReference type="GO" id="GO:0016787">
    <property type="term" value="F:hydrolase activity"/>
    <property type="evidence" value="ECO:0007669"/>
    <property type="project" value="UniProtKB-KW"/>
</dbReference>
<feature type="transmembrane region" description="Helical" evidence="2">
    <location>
        <begin position="27"/>
        <end position="46"/>
    </location>
</feature>
<protein>
    <submittedName>
        <fullName evidence="4">Serine hydrolase</fullName>
    </submittedName>
</protein>
<feature type="compositionally biased region" description="Low complexity" evidence="1">
    <location>
        <begin position="56"/>
        <end position="72"/>
    </location>
</feature>
<dbReference type="EMBL" id="JAVRFD010000010">
    <property type="protein sequence ID" value="MDT0545200.1"/>
    <property type="molecule type" value="Genomic_DNA"/>
</dbReference>
<keyword evidence="2" id="KW-0812">Transmembrane</keyword>
<sequence>MESGTPGGIGKGGAHRGTHRPATRRPALYATAAALALLIGAVAVGAQVRAHDRPRSAAARSSAAASPSATASGGQANGGSGMERVGREKSGATASATPSATALTTALTDALDAVADGTDARFSAAVLDTGSAASAVYGGDAYDTASIVKVDILAALLLRAQDAGRQLTAQERSYAGVMIQQSDNDAATALWQEIGGATGLDAANKRLGLTETHGGQAGRWGLTRTTAADQLRLLREIFATGDAGLGHKAALGERSRDYIQQLMGQIAADQAWGVSAAADDTTGTRLKNGWLPRSATGLWDVNSIGRVTAGGRTYLVAVLSDGHQDMDTGVTVVETAARAAVHAAATA</sequence>
<feature type="domain" description="Beta-lactamase class A catalytic" evidence="3">
    <location>
        <begin position="175"/>
        <end position="319"/>
    </location>
</feature>
<keyword evidence="4" id="KW-0378">Hydrolase</keyword>
<feature type="region of interest" description="Disordered" evidence="1">
    <location>
        <begin position="1"/>
        <end position="21"/>
    </location>
</feature>
<evidence type="ECO:0000313" key="4">
    <source>
        <dbReference type="EMBL" id="MDT0545200.1"/>
    </source>
</evidence>
<organism evidence="4 5">
    <name type="scientific">Streptomyces lonegramiae</name>
    <dbReference type="NCBI Taxonomy" id="3075524"/>
    <lineage>
        <taxon>Bacteria</taxon>
        <taxon>Bacillati</taxon>
        <taxon>Actinomycetota</taxon>
        <taxon>Actinomycetes</taxon>
        <taxon>Kitasatosporales</taxon>
        <taxon>Streptomycetaceae</taxon>
        <taxon>Streptomyces</taxon>
    </lineage>
</organism>
<dbReference type="Pfam" id="PF13354">
    <property type="entry name" value="Beta-lactamase2"/>
    <property type="match status" value="1"/>
</dbReference>
<dbReference type="RefSeq" id="WP_311725680.1">
    <property type="nucleotide sequence ID" value="NZ_JAVRFD010000010.1"/>
</dbReference>
<keyword evidence="2" id="KW-0472">Membrane</keyword>
<feature type="compositionally biased region" description="Gly residues" evidence="1">
    <location>
        <begin position="1"/>
        <end position="12"/>
    </location>
</feature>
<evidence type="ECO:0000256" key="2">
    <source>
        <dbReference type="SAM" id="Phobius"/>
    </source>
</evidence>
<dbReference type="InterPro" id="IPR012338">
    <property type="entry name" value="Beta-lactam/transpept-like"/>
</dbReference>